<feature type="compositionally biased region" description="Polar residues" evidence="1">
    <location>
        <begin position="1066"/>
        <end position="1076"/>
    </location>
</feature>
<proteinExistence type="predicted"/>
<sequence length="1484" mass="159201">MAFTETAPRRAKPTLSSRPARRQTDIREASRGFLGTRVSLEGKEKLKSRKEATKWRAMEAVHKTLIYRGDGGPYRKLMPEKKLFCSGKVQDESKYVELDNLLDLKPECSKTVKVTFTGEGNHLAIFNCKNGVGATEEKAADEKKLVAGDLSDSLEFTSSSESSRESDLSTECPTGAQDYEELQYTDIFLNRRAESPGSLTSDELAAPPAATTTAASGTAGVSAGEEHEDEAHYITTHEIQLCELDHDVDCDFGQGSCWDFEEDNLACPFVDYASFDSDQAAALEGTAGVAEPHAAPGPTATGRVAVSTTRESDPLCHTDARGSSLGAPSQHQNGGSGTSAGQIHLSIKATSRAINEPSNARKPLENSGCHAERLGGGGGDMSQDYAFTSAGAKVGRGDEGGKCFIAAPRRLHITGRKDLGEFHSSGASSAVSELDDADKEVRSLTARAFRSLACPYLDALQFSTSSDSSASFTEGVNRWSAFVDLKYGSLASAAGRKRSTFEFNQSGSSPPSCAVLLNGGAAPDPPKSKPKPKPDQVNGVPPDAEQLLTLTETFNFRCNVTDERRAKLVQNVSGSRSTDEVTDALPRELGTGASQPACKAGEAMEGTQQKAKFASSLLKNVISKKMQFEQERKMERGEISETTSSSSSGLSPTLDRLISGEPRLLRRQGSSAKGLLLRSHNSAFRSWRDGESEQMGDKGEQRDEEPSDGKATKMSHLFVPSIQSAGKEAEAAKPTGHLQYSSRAVSYLEGGGGGGGAEEPSPAPGVPKCEGASKSPEIKISLRSVKESRANPFNIAKLLTPNIGSQTKVAEDCKSQGLPPNTFKGQPLERVPQFTVRDIRDNKCKLQTPIHQVRDVRKLVKSSYNFGAVDGSDASAEQKSTSQGGLGKTGSVSPIVIKCQSVNTKNNLQQDPELPKAQPGEEVALSAHLLEGATIMFHRTTGRMPPPAAVKPPQKTEPFEPAGVHIEAKAFKRKPENPTDASEKKPETTLVNQAALEKLKAAVKTMEQLYVFDRNEWKRKTEPHPITDSHVLSLIASEEGGHGEGKLSTSKEESLPPQQRLVRRNSYPNAERSTPKPTLACDISIKKGNKENLKTPNKEDRERPGMATQPGSAIVTKNALHTSHNPKSASTANGPFSASKGQQPVFNTKGLVPKFPHIPMSLKIGPSKATPEGLGKAEGTGQEPKSTAACDSENYLTIPVKPHPSDAKAAPGSQEQSSGYLFTTPGVRTHDASPSHSDFKRLEDTRQSPKRSSVVMETRSPETPTATIYHHSLPIAMSGVQPQVICFSPSVPPAPAIEPFQPTQRKMLLDPTTGHYYLVDTPVQPATKRLFDPETGQYVDIPMPQQPVTPVPVPVSPIALSPGAYGTTYMIYPSFLPTTTVLPARTLHTQLSSHSEGDDVDKTNSKEGAQSGTTGDVAYMESPYYFATGKSVPVQTTMQHVTARAPKGLSEGKPVISITSQQGPRIIAPPSFDGTTMSFVVEHR</sequence>
<accession>A0ABS2YYZ4</accession>
<gene>
    <name evidence="3" type="primary">Prob1_1</name>
    <name evidence="3" type="ORF">GTO92_0005882</name>
</gene>
<feature type="region of interest" description="Disordered" evidence="1">
    <location>
        <begin position="356"/>
        <end position="377"/>
    </location>
</feature>
<feature type="region of interest" description="Disordered" evidence="1">
    <location>
        <begin position="1203"/>
        <end position="1263"/>
    </location>
</feature>
<feature type="compositionally biased region" description="Basic and acidic residues" evidence="1">
    <location>
        <begin position="310"/>
        <end position="320"/>
    </location>
</feature>
<dbReference type="PANTHER" id="PTHR33775:SF4">
    <property type="entry name" value="CHROMOSOME 4 OPEN READING FRAME 54"/>
    <property type="match status" value="1"/>
</dbReference>
<dbReference type="Proteomes" id="UP001166052">
    <property type="component" value="Unassembled WGS sequence"/>
</dbReference>
<feature type="domain" description="DUF4585" evidence="2">
    <location>
        <begin position="1301"/>
        <end position="1365"/>
    </location>
</feature>
<feature type="region of interest" description="Disordered" evidence="1">
    <location>
        <begin position="1391"/>
        <end position="1414"/>
    </location>
</feature>
<feature type="compositionally biased region" description="Basic and acidic residues" evidence="1">
    <location>
        <begin position="686"/>
        <end position="701"/>
    </location>
</feature>
<feature type="region of interest" description="Disordered" evidence="1">
    <location>
        <begin position="289"/>
        <end position="341"/>
    </location>
</feature>
<reference evidence="3" key="1">
    <citation type="journal article" date="2021" name="Cell">
        <title>Tracing the genetic footprints of vertebrate landing in non-teleost ray-finned fishes.</title>
        <authorList>
            <person name="Bi X."/>
            <person name="Wang K."/>
            <person name="Yang L."/>
            <person name="Pan H."/>
            <person name="Jiang H."/>
            <person name="Wei Q."/>
            <person name="Fang M."/>
            <person name="Yu H."/>
            <person name="Zhu C."/>
            <person name="Cai Y."/>
            <person name="He Y."/>
            <person name="Gan X."/>
            <person name="Zeng H."/>
            <person name="Yu D."/>
            <person name="Zhu Y."/>
            <person name="Jiang H."/>
            <person name="Qiu Q."/>
            <person name="Yang H."/>
            <person name="Zhang Y.E."/>
            <person name="Wang W."/>
            <person name="Zhu M."/>
            <person name="He S."/>
            <person name="Zhang G."/>
        </authorList>
    </citation>
    <scope>NUCLEOTIDE SEQUENCE</scope>
    <source>
        <strain evidence="3">Bchr_001</strain>
    </source>
</reference>
<name>A0ABS2YYZ4_POLSE</name>
<feature type="compositionally biased region" description="Low complexity" evidence="1">
    <location>
        <begin position="205"/>
        <end position="215"/>
    </location>
</feature>
<feature type="region of interest" description="Disordered" evidence="1">
    <location>
        <begin position="748"/>
        <end position="774"/>
    </location>
</feature>
<dbReference type="EMBL" id="JAAWVN010013364">
    <property type="protein sequence ID" value="MBN3291608.1"/>
    <property type="molecule type" value="Genomic_DNA"/>
</dbReference>
<comment type="caution">
    <text evidence="3">The sequence shown here is derived from an EMBL/GenBank/DDBJ whole genome shotgun (WGS) entry which is preliminary data.</text>
</comment>
<feature type="region of interest" description="Disordered" evidence="1">
    <location>
        <begin position="1039"/>
        <end position="1109"/>
    </location>
</feature>
<feature type="region of interest" description="Disordered" evidence="1">
    <location>
        <begin position="686"/>
        <end position="714"/>
    </location>
</feature>
<feature type="compositionally biased region" description="Polar residues" evidence="1">
    <location>
        <begin position="502"/>
        <end position="511"/>
    </location>
</feature>
<feature type="compositionally biased region" description="Basic and acidic residues" evidence="1">
    <location>
        <begin position="1084"/>
        <end position="1104"/>
    </location>
</feature>
<feature type="region of interest" description="Disordered" evidence="1">
    <location>
        <begin position="940"/>
        <end position="959"/>
    </location>
</feature>
<dbReference type="InterPro" id="IPR052303">
    <property type="entry name" value="CEFIP"/>
</dbReference>
<feature type="region of interest" description="Disordered" evidence="1">
    <location>
        <begin position="870"/>
        <end position="890"/>
    </location>
</feature>
<evidence type="ECO:0000259" key="2">
    <source>
        <dbReference type="Pfam" id="PF15232"/>
    </source>
</evidence>
<feature type="compositionally biased region" description="Low complexity" evidence="1">
    <location>
        <begin position="640"/>
        <end position="653"/>
    </location>
</feature>
<feature type="compositionally biased region" description="Basic and acidic residues" evidence="1">
    <location>
        <begin position="1039"/>
        <end position="1054"/>
    </location>
</feature>
<feature type="region of interest" description="Disordered" evidence="1">
    <location>
        <begin position="628"/>
        <end position="655"/>
    </location>
</feature>
<feature type="compositionally biased region" description="Basic and acidic residues" evidence="1">
    <location>
        <begin position="1395"/>
        <end position="1405"/>
    </location>
</feature>
<dbReference type="InterPro" id="IPR027838">
    <property type="entry name" value="DUF4585"/>
</dbReference>
<feature type="non-terminal residue" evidence="3">
    <location>
        <position position="1"/>
    </location>
</feature>
<keyword evidence="4" id="KW-1185">Reference proteome</keyword>
<evidence type="ECO:0000313" key="3">
    <source>
        <dbReference type="EMBL" id="MBN3291608.1"/>
    </source>
</evidence>
<feature type="region of interest" description="Disordered" evidence="1">
    <location>
        <begin position="969"/>
        <end position="989"/>
    </location>
</feature>
<evidence type="ECO:0000313" key="4">
    <source>
        <dbReference type="Proteomes" id="UP001166052"/>
    </source>
</evidence>
<dbReference type="Pfam" id="PF15232">
    <property type="entry name" value="DUF4585"/>
    <property type="match status" value="1"/>
</dbReference>
<feature type="region of interest" description="Disordered" evidence="1">
    <location>
        <begin position="1"/>
        <end position="28"/>
    </location>
</feature>
<feature type="compositionally biased region" description="Basic and acidic residues" evidence="1">
    <location>
        <begin position="969"/>
        <end position="987"/>
    </location>
</feature>
<feature type="region of interest" description="Disordered" evidence="1">
    <location>
        <begin position="1166"/>
        <end position="1189"/>
    </location>
</feature>
<feature type="compositionally biased region" description="Basic and acidic residues" evidence="1">
    <location>
        <begin position="628"/>
        <end position="639"/>
    </location>
</feature>
<dbReference type="PANTHER" id="PTHR33775">
    <property type="entry name" value="CARDIAC-ENRICHED FHL2-INTERACTING PROTEIN-RELATED"/>
    <property type="match status" value="1"/>
</dbReference>
<feature type="region of interest" description="Disordered" evidence="1">
    <location>
        <begin position="1122"/>
        <end position="1143"/>
    </location>
</feature>
<feature type="region of interest" description="Disordered" evidence="1">
    <location>
        <begin position="502"/>
        <end position="542"/>
    </location>
</feature>
<feature type="compositionally biased region" description="Basic and acidic residues" evidence="1">
    <location>
        <begin position="1228"/>
        <end position="1247"/>
    </location>
</feature>
<feature type="region of interest" description="Disordered" evidence="1">
    <location>
        <begin position="571"/>
        <end position="604"/>
    </location>
</feature>
<protein>
    <submittedName>
        <fullName evidence="3">PROB1 protein</fullName>
    </submittedName>
</protein>
<evidence type="ECO:0000256" key="1">
    <source>
        <dbReference type="SAM" id="MobiDB-lite"/>
    </source>
</evidence>
<feature type="non-terminal residue" evidence="3">
    <location>
        <position position="1484"/>
    </location>
</feature>
<feature type="region of interest" description="Disordered" evidence="1">
    <location>
        <begin position="196"/>
        <end position="215"/>
    </location>
</feature>
<organism evidence="3 4">
    <name type="scientific">Polypterus senegalus</name>
    <name type="common">Senegal bichir</name>
    <dbReference type="NCBI Taxonomy" id="55291"/>
    <lineage>
        <taxon>Eukaryota</taxon>
        <taxon>Metazoa</taxon>
        <taxon>Chordata</taxon>
        <taxon>Craniata</taxon>
        <taxon>Vertebrata</taxon>
        <taxon>Euteleostomi</taxon>
        <taxon>Actinopterygii</taxon>
        <taxon>Polypteriformes</taxon>
        <taxon>Polypteridae</taxon>
        <taxon>Polypterus</taxon>
    </lineage>
</organism>